<keyword evidence="2" id="KW-0808">Transferase</keyword>
<evidence type="ECO:0000259" key="1">
    <source>
        <dbReference type="Pfam" id="PF00485"/>
    </source>
</evidence>
<dbReference type="PANTHER" id="PTHR10285">
    <property type="entry name" value="URIDINE KINASE"/>
    <property type="match status" value="1"/>
</dbReference>
<dbReference type="Pfam" id="PF00485">
    <property type="entry name" value="PRK"/>
    <property type="match status" value="1"/>
</dbReference>
<dbReference type="PRINTS" id="PR00988">
    <property type="entry name" value="URIDINKINASE"/>
</dbReference>
<organism evidence="2 3">
    <name type="scientific">Leishmania major</name>
    <dbReference type="NCBI Taxonomy" id="5664"/>
    <lineage>
        <taxon>Eukaryota</taxon>
        <taxon>Discoba</taxon>
        <taxon>Euglenozoa</taxon>
        <taxon>Kinetoplastea</taxon>
        <taxon>Metakinetoplastina</taxon>
        <taxon>Trypanosomatida</taxon>
        <taxon>Trypanosomatidae</taxon>
        <taxon>Leishmaniinae</taxon>
        <taxon>Leishmania</taxon>
    </lineage>
</organism>
<dbReference type="InterPro" id="IPR027417">
    <property type="entry name" value="P-loop_NTPase"/>
</dbReference>
<dbReference type="STRING" id="5664.Q4Q614"/>
<dbReference type="InterPro" id="IPR006083">
    <property type="entry name" value="PRK/URK"/>
</dbReference>
<dbReference type="KEGG" id="lma:LMJF_31_2470"/>
<dbReference type="VEuPathDB" id="TriTrypDB:LmjF.31.2470"/>
<dbReference type="GO" id="GO:0004849">
    <property type="term" value="F:uridine kinase activity"/>
    <property type="evidence" value="ECO:0000318"/>
    <property type="project" value="GO_Central"/>
</dbReference>
<feature type="domain" description="Phosphoribulokinase/uridine kinase" evidence="1">
    <location>
        <begin position="132"/>
        <end position="248"/>
    </location>
</feature>
<keyword evidence="3" id="KW-1185">Reference proteome</keyword>
<protein>
    <submittedName>
        <fullName evidence="2">Uridine kinase-like protein</fullName>
        <ecNumber evidence="2">2.7.1.48</ecNumber>
    </submittedName>
</protein>
<reference evidence="2 3" key="1">
    <citation type="journal article" date="2005" name="Science">
        <title>The genome of the kinetoplastid parasite, Leishmania major.</title>
        <authorList>
            <person name="Ivens A.C."/>
            <person name="Peacock C.S."/>
            <person name="Worthey E.A."/>
            <person name="Murphy L."/>
            <person name="Aggarwal G."/>
            <person name="Berriman M."/>
            <person name="Sisk E."/>
            <person name="Rajandream M.A."/>
            <person name="Adlem E."/>
            <person name="Aert R."/>
            <person name="Anupama A."/>
            <person name="Apostolou Z."/>
            <person name="Attipoe P."/>
            <person name="Bason N."/>
            <person name="Bauser C."/>
            <person name="Beck A."/>
            <person name="Beverley S.M."/>
            <person name="Bianchettin G."/>
            <person name="Borzym K."/>
            <person name="Bothe G."/>
            <person name="Bruschi C.V."/>
            <person name="Collins M."/>
            <person name="Cadag E."/>
            <person name="Ciarloni L."/>
            <person name="Clayton C."/>
            <person name="Coulson R.M."/>
            <person name="Cronin A."/>
            <person name="Cruz A.K."/>
            <person name="Davies R.M."/>
            <person name="De Gaudenzi J."/>
            <person name="Dobson D.E."/>
            <person name="Duesterhoeft A."/>
            <person name="Fazelina G."/>
            <person name="Fosker N."/>
            <person name="Frasch A.C."/>
            <person name="Fraser A."/>
            <person name="Fuchs M."/>
            <person name="Gabel C."/>
            <person name="Goble A."/>
            <person name="Goffeau A."/>
            <person name="Harris D."/>
            <person name="Hertz-Fowler C."/>
            <person name="Hilbert H."/>
            <person name="Horn D."/>
            <person name="Huang Y."/>
            <person name="Klages S."/>
            <person name="Knights A."/>
            <person name="Kube M."/>
            <person name="Larke N."/>
            <person name="Litvin L."/>
            <person name="Lord A."/>
            <person name="Louie T."/>
            <person name="Marra M."/>
            <person name="Masuy D."/>
            <person name="Matthews K."/>
            <person name="Michaeli S."/>
            <person name="Mottram J.C."/>
            <person name="Muller-Auer S."/>
            <person name="Munden H."/>
            <person name="Nelson S."/>
            <person name="Norbertczak H."/>
            <person name="Oliver K."/>
            <person name="O'neil S."/>
            <person name="Pentony M."/>
            <person name="Pohl T.M."/>
            <person name="Price C."/>
            <person name="Purnelle B."/>
            <person name="Quail M.A."/>
            <person name="Rabbinowitsch E."/>
            <person name="Reinhardt R."/>
            <person name="Rieger M."/>
            <person name="Rinta J."/>
            <person name="Robben J."/>
            <person name="Robertson L."/>
            <person name="Ruiz J.C."/>
            <person name="Rutter S."/>
            <person name="Saunders D."/>
            <person name="Schafer M."/>
            <person name="Schein J."/>
            <person name="Schwartz D.C."/>
            <person name="Seeger K."/>
            <person name="Seyler A."/>
            <person name="Sharp S."/>
            <person name="Shin H."/>
            <person name="Sivam D."/>
            <person name="Squares R."/>
            <person name="Squares S."/>
            <person name="Tosato V."/>
            <person name="Vogt C."/>
            <person name="Volckaert G."/>
            <person name="Wambutt R."/>
            <person name="Warren T."/>
            <person name="Wedler H."/>
            <person name="Woodward J."/>
            <person name="Zhou S."/>
            <person name="Zimmermann W."/>
            <person name="Smith D.F."/>
            <person name="Blackwell J.M."/>
            <person name="Stuart K.D."/>
            <person name="Barrell B."/>
            <person name="Myler P.J."/>
        </authorList>
    </citation>
    <scope>NUCLEOTIDE SEQUENCE [LARGE SCALE GENOMIC DNA]</scope>
    <source>
        <strain evidence="3">MHOM/IL/81/Friedlin</strain>
    </source>
</reference>
<sequence>MRSPSVSSQRSAAVSESSCHHLYHVQGDVRSLVVTTPWRSAMIQPPFLPQHMCRSLESTYKHASLLFTGGDSHGVCRARQLLRLGLRQVVAERAHRIGAHPGDRGPNRSGIFCEELYHRDESNVPEGEHPSTDYSHPKSLEQELRATHVFELRAGKRVQVPPYDYVRHARSGNTVTTTPTRIIMVEGILLFTNAELCKAMDCLIFVGTPLDICLIRRAERDAKERGHTFKAAIEQYATTVRRVHCAYAELSKVHVDISAPCWKNSGVAFGVLRVKQSHVLPLPHHRKNVMRCHRSAEFDCALGL</sequence>
<dbReference type="GeneID" id="5654179"/>
<dbReference type="EMBL" id="FR796427">
    <property type="protein sequence ID" value="CAJ08440.1"/>
    <property type="molecule type" value="Genomic_DNA"/>
</dbReference>
<gene>
    <name evidence="2" type="ORF">LMJF_31_2470</name>
</gene>
<keyword evidence="2" id="KW-0418">Kinase</keyword>
<dbReference type="AlphaFoldDB" id="Q4Q614"/>
<reference evidence="2 3" key="2">
    <citation type="journal article" date="2011" name="Genome Res.">
        <title>Chromosome and gene copy number variation allow major structural change between species and strains of Leishmania.</title>
        <authorList>
            <person name="Rogers M.B."/>
            <person name="Hilley J.D."/>
            <person name="Dickens N.J."/>
            <person name="Wilkes J."/>
            <person name="Bates P.A."/>
            <person name="Depledge D.P."/>
            <person name="Harris D."/>
            <person name="Her Y."/>
            <person name="Herzyk P."/>
            <person name="Imamura H."/>
            <person name="Otto T.D."/>
            <person name="Sanders M."/>
            <person name="Seeger K."/>
            <person name="Dujardin J.C."/>
            <person name="Berriman M."/>
            <person name="Smith D.F."/>
            <person name="Hertz-Fowler C."/>
            <person name="Mottram J.C."/>
        </authorList>
    </citation>
    <scope>NUCLEOTIDE SEQUENCE [LARGE SCALE GENOMIC DNA]</scope>
    <source>
        <strain evidence="3">MHOM/IL/81/Friedlin</strain>
    </source>
</reference>
<dbReference type="GO" id="GO:0005737">
    <property type="term" value="C:cytoplasm"/>
    <property type="evidence" value="ECO:0000318"/>
    <property type="project" value="GO_Central"/>
</dbReference>
<accession>Q4Q614</accession>
<dbReference type="EC" id="2.7.1.48" evidence="2"/>
<dbReference type="HOGENOM" id="CLU_916606_0_0_1"/>
<evidence type="ECO:0000313" key="3">
    <source>
        <dbReference type="Proteomes" id="UP000000542"/>
    </source>
</evidence>
<dbReference type="SUPFAM" id="SSF52540">
    <property type="entry name" value="P-loop containing nucleoside triphosphate hydrolases"/>
    <property type="match status" value="1"/>
</dbReference>
<evidence type="ECO:0000313" key="2">
    <source>
        <dbReference type="EMBL" id="CAJ08440.1"/>
    </source>
</evidence>
<dbReference type="Gene3D" id="3.40.50.300">
    <property type="entry name" value="P-loop containing nucleotide triphosphate hydrolases"/>
    <property type="match status" value="1"/>
</dbReference>
<dbReference type="Proteomes" id="UP000000542">
    <property type="component" value="Chromosome 31"/>
</dbReference>
<dbReference type="InParanoid" id="Q4Q614"/>
<dbReference type="eggNOG" id="KOG4203">
    <property type="taxonomic scope" value="Eukaryota"/>
</dbReference>
<name>Q4Q614_LEIMA</name>
<dbReference type="VEuPathDB" id="TriTrypDB:LMJFC_310040000"/>
<dbReference type="VEuPathDB" id="TriTrypDB:LMJLV39_310034300"/>
<dbReference type="SMR" id="Q4Q614"/>
<proteinExistence type="predicted"/>
<dbReference type="GO" id="GO:0005524">
    <property type="term" value="F:ATP binding"/>
    <property type="evidence" value="ECO:0007669"/>
    <property type="project" value="InterPro"/>
</dbReference>
<dbReference type="VEuPathDB" id="TriTrypDB:LMJSD75_310034400"/>
<dbReference type="RefSeq" id="XP_001685234.1">
    <property type="nucleotide sequence ID" value="XM_001685182.1"/>
</dbReference>